<dbReference type="Proteomes" id="UP000636709">
    <property type="component" value="Unassembled WGS sequence"/>
</dbReference>
<sequence>MADIALGGAERIFHAVMAIKEAVKTVRQNKDCHDIERCVHHFGMNIFRLHHMADIALGGVERIFKAVMAIKEAVETVHQNKKDCHDIERCVDDVYALLSELHHETDMMKNPAMRRPYDNLADSLEEALELIERCQGRNTLHRYLAAGDMAKQLRRVREDIVLKLMLGNFANSVQITITLTRTIRCGGAHPLLTHTGVPAR</sequence>
<proteinExistence type="predicted"/>
<accession>A0A835ANR1</accession>
<reference evidence="2" key="1">
    <citation type="submission" date="2020-07" db="EMBL/GenBank/DDBJ databases">
        <title>Genome sequence and genetic diversity analysis of an under-domesticated orphan crop, white fonio (Digitaria exilis).</title>
        <authorList>
            <person name="Bennetzen J.L."/>
            <person name="Chen S."/>
            <person name="Ma X."/>
            <person name="Wang X."/>
            <person name="Yssel A.E.J."/>
            <person name="Chaluvadi S.R."/>
            <person name="Johnson M."/>
            <person name="Gangashetty P."/>
            <person name="Hamidou F."/>
            <person name="Sanogo M.D."/>
            <person name="Zwaenepoel A."/>
            <person name="Wallace J."/>
            <person name="Van De Peer Y."/>
            <person name="Van Deynze A."/>
        </authorList>
    </citation>
    <scope>NUCLEOTIDE SEQUENCE</scope>
    <source>
        <tissue evidence="2">Leaves</tissue>
    </source>
</reference>
<dbReference type="Gene3D" id="1.20.930.20">
    <property type="entry name" value="Adaptor protein Cbl, N-terminal domain"/>
    <property type="match status" value="1"/>
</dbReference>
<dbReference type="InterPro" id="IPR036537">
    <property type="entry name" value="Adaptor_Cbl_N_dom_sf"/>
</dbReference>
<protein>
    <recommendedName>
        <fullName evidence="1">DUF7792 domain-containing protein</fullName>
    </recommendedName>
</protein>
<dbReference type="PANTHER" id="PTHR35832">
    <property type="entry name" value="OS12G0248400 PROTEIN-RELATED"/>
    <property type="match status" value="1"/>
</dbReference>
<evidence type="ECO:0000313" key="3">
    <source>
        <dbReference type="Proteomes" id="UP000636709"/>
    </source>
</evidence>
<comment type="caution">
    <text evidence="2">The sequence shown here is derived from an EMBL/GenBank/DDBJ whole genome shotgun (WGS) entry which is preliminary data.</text>
</comment>
<organism evidence="2 3">
    <name type="scientific">Digitaria exilis</name>
    <dbReference type="NCBI Taxonomy" id="1010633"/>
    <lineage>
        <taxon>Eukaryota</taxon>
        <taxon>Viridiplantae</taxon>
        <taxon>Streptophyta</taxon>
        <taxon>Embryophyta</taxon>
        <taxon>Tracheophyta</taxon>
        <taxon>Spermatophyta</taxon>
        <taxon>Magnoliopsida</taxon>
        <taxon>Liliopsida</taxon>
        <taxon>Poales</taxon>
        <taxon>Poaceae</taxon>
        <taxon>PACMAD clade</taxon>
        <taxon>Panicoideae</taxon>
        <taxon>Panicodae</taxon>
        <taxon>Paniceae</taxon>
        <taxon>Anthephorinae</taxon>
        <taxon>Digitaria</taxon>
    </lineage>
</organism>
<feature type="domain" description="DUF7792" evidence="1">
    <location>
        <begin position="69"/>
        <end position="155"/>
    </location>
</feature>
<dbReference type="InterPro" id="IPR056694">
    <property type="entry name" value="DUF7792"/>
</dbReference>
<dbReference type="OrthoDB" id="694878at2759"/>
<name>A0A835ANR1_9POAL</name>
<evidence type="ECO:0000313" key="2">
    <source>
        <dbReference type="EMBL" id="KAF8668156.1"/>
    </source>
</evidence>
<dbReference type="Pfam" id="PF25055">
    <property type="entry name" value="DUF7792"/>
    <property type="match status" value="1"/>
</dbReference>
<dbReference type="GO" id="GO:0007166">
    <property type="term" value="P:cell surface receptor signaling pathway"/>
    <property type="evidence" value="ECO:0007669"/>
    <property type="project" value="InterPro"/>
</dbReference>
<dbReference type="EMBL" id="JACEFO010002284">
    <property type="protein sequence ID" value="KAF8668156.1"/>
    <property type="molecule type" value="Genomic_DNA"/>
</dbReference>
<dbReference type="AlphaFoldDB" id="A0A835ANR1"/>
<dbReference type="CDD" id="cd21037">
    <property type="entry name" value="MLKL_NTD"/>
    <property type="match status" value="1"/>
</dbReference>
<keyword evidence="3" id="KW-1185">Reference proteome</keyword>
<evidence type="ECO:0000259" key="1">
    <source>
        <dbReference type="Pfam" id="PF25055"/>
    </source>
</evidence>
<dbReference type="InterPro" id="IPR059179">
    <property type="entry name" value="MLKL-like_MCAfunc"/>
</dbReference>
<gene>
    <name evidence="2" type="ORF">HU200_052448</name>
</gene>